<keyword evidence="1" id="KW-0479">Metal-binding</keyword>
<dbReference type="PROSITE" id="PS50966">
    <property type="entry name" value="ZF_SWIM"/>
    <property type="match status" value="1"/>
</dbReference>
<evidence type="ECO:0000256" key="1">
    <source>
        <dbReference type="PROSITE-ProRule" id="PRU00325"/>
    </source>
</evidence>
<dbReference type="PANTHER" id="PTHR21540:SF0">
    <property type="entry name" value="PHD FAMILY PROTEIN"/>
    <property type="match status" value="1"/>
</dbReference>
<keyword evidence="1" id="KW-0862">Zinc</keyword>
<dbReference type="InterPro" id="IPR039903">
    <property type="entry name" value="Zswim2"/>
</dbReference>
<dbReference type="Gene3D" id="3.30.40.10">
    <property type="entry name" value="Zinc/RING finger domain, C3HC4 (zinc finger)"/>
    <property type="match status" value="1"/>
</dbReference>
<organism evidence="4 5">
    <name type="scientific">Monilinia laxa</name>
    <name type="common">Brown rot fungus</name>
    <name type="synonym">Sclerotinia laxa</name>
    <dbReference type="NCBI Taxonomy" id="61186"/>
    <lineage>
        <taxon>Eukaryota</taxon>
        <taxon>Fungi</taxon>
        <taxon>Dikarya</taxon>
        <taxon>Ascomycota</taxon>
        <taxon>Pezizomycotina</taxon>
        <taxon>Leotiomycetes</taxon>
        <taxon>Helotiales</taxon>
        <taxon>Sclerotiniaceae</taxon>
        <taxon>Monilinia</taxon>
    </lineage>
</organism>
<proteinExistence type="predicted"/>
<sequence>MAQSNTSSSPSSPTDQALETTTVSGSYSSTTSADMDTQLGPLLESRKRSRDTDSEDSIPEEREIRRARTGGYSSHQHERRNGTSTSAVRRPMKAMRGRQFSFPVGRRTTYREQERISNSFVNTGISAAPTPVISLTDVDREATPSSPERTSRKRVHEEESDISDSIKNGHSAKVRHRGRPKASTRNPTLRSRARAAGVSRRFPDHKTRNRLPPQTQNDVERGALMTPDAAKNHDSKAESILAPSELSAAEAELERGHHLFHQHDGILPPRTPSSRYSSPDFDQLNSPQMPDREVFRHQSLSRTILNSPSSSEASSGEELPALLGEQRSRPFLSEPTPHFKMLLHEVETQIMYLCARERWDDDGREDRFLVIGTTGNLYCVHIGKNPSCTCFQALGRNLCKHIVFVLVKVLMLEAPLRYQVAFLSSEVESMLDVVIIDDYCEQKPADNCPICLEKIDEDGDDITWCKSKCGISYHQSCQLRWATINWAEKQRVEDPTIVIKCGCCRAPWIYTMAELKLVIMMYDPENANQNGDYYNVSKILGMKGPGLSETEKEDYQRFVQEAGGLIPRPRPRIDPPR</sequence>
<evidence type="ECO:0000313" key="4">
    <source>
        <dbReference type="EMBL" id="KAB8301045.1"/>
    </source>
</evidence>
<name>A0A5N6KCE9_MONLA</name>
<dbReference type="Proteomes" id="UP000326757">
    <property type="component" value="Unassembled WGS sequence"/>
</dbReference>
<reference evidence="4 5" key="1">
    <citation type="submission" date="2019-06" db="EMBL/GenBank/DDBJ databases">
        <title>Genome Sequence of the Brown Rot Fungal Pathogen Monilinia laxa.</title>
        <authorList>
            <person name="De Miccolis Angelini R.M."/>
            <person name="Landi L."/>
            <person name="Abate D."/>
            <person name="Pollastro S."/>
            <person name="Romanazzi G."/>
            <person name="Faretra F."/>
        </authorList>
    </citation>
    <scope>NUCLEOTIDE SEQUENCE [LARGE SCALE GENOMIC DNA]</scope>
    <source>
        <strain evidence="4 5">Mlax316</strain>
    </source>
</reference>
<dbReference type="InterPro" id="IPR007527">
    <property type="entry name" value="Znf_SWIM"/>
</dbReference>
<dbReference type="GO" id="GO:0008270">
    <property type="term" value="F:zinc ion binding"/>
    <property type="evidence" value="ECO:0007669"/>
    <property type="project" value="UniProtKB-KW"/>
</dbReference>
<feature type="region of interest" description="Disordered" evidence="2">
    <location>
        <begin position="134"/>
        <end position="222"/>
    </location>
</feature>
<feature type="region of interest" description="Disordered" evidence="2">
    <location>
        <begin position="1"/>
        <end position="102"/>
    </location>
</feature>
<dbReference type="InterPro" id="IPR013083">
    <property type="entry name" value="Znf_RING/FYVE/PHD"/>
</dbReference>
<dbReference type="PANTHER" id="PTHR21540">
    <property type="entry name" value="RING FINGER AND SWIM DOMAIN-CONTAINING PROTEIN 2"/>
    <property type="match status" value="1"/>
</dbReference>
<feature type="domain" description="SWIM-type" evidence="3">
    <location>
        <begin position="378"/>
        <end position="410"/>
    </location>
</feature>
<evidence type="ECO:0000256" key="2">
    <source>
        <dbReference type="SAM" id="MobiDB-lite"/>
    </source>
</evidence>
<feature type="region of interest" description="Disordered" evidence="2">
    <location>
        <begin position="262"/>
        <end position="288"/>
    </location>
</feature>
<dbReference type="EMBL" id="VIGI01000004">
    <property type="protein sequence ID" value="KAB8301045.1"/>
    <property type="molecule type" value="Genomic_DNA"/>
</dbReference>
<dbReference type="SUPFAM" id="SSF57850">
    <property type="entry name" value="RING/U-box"/>
    <property type="match status" value="1"/>
</dbReference>
<protein>
    <recommendedName>
        <fullName evidence="3">SWIM-type domain-containing protein</fullName>
    </recommendedName>
</protein>
<dbReference type="GO" id="GO:0061630">
    <property type="term" value="F:ubiquitin protein ligase activity"/>
    <property type="evidence" value="ECO:0007669"/>
    <property type="project" value="InterPro"/>
</dbReference>
<dbReference type="OrthoDB" id="3560337at2759"/>
<gene>
    <name evidence="4" type="ORF">EYC80_002967</name>
</gene>
<keyword evidence="5" id="KW-1185">Reference proteome</keyword>
<comment type="caution">
    <text evidence="4">The sequence shown here is derived from an EMBL/GenBank/DDBJ whole genome shotgun (WGS) entry which is preliminary data.</text>
</comment>
<dbReference type="AlphaFoldDB" id="A0A5N6KCE9"/>
<accession>A0A5N6KCE9</accession>
<evidence type="ECO:0000259" key="3">
    <source>
        <dbReference type="PROSITE" id="PS50966"/>
    </source>
</evidence>
<evidence type="ECO:0000313" key="5">
    <source>
        <dbReference type="Proteomes" id="UP000326757"/>
    </source>
</evidence>
<feature type="compositionally biased region" description="Basic residues" evidence="2">
    <location>
        <begin position="170"/>
        <end position="182"/>
    </location>
</feature>
<feature type="compositionally biased region" description="Low complexity" evidence="2">
    <location>
        <begin position="1"/>
        <end position="32"/>
    </location>
</feature>
<keyword evidence="1" id="KW-0863">Zinc-finger</keyword>